<sequence>MDVRGRLLRTLEDLTEAEIATFVFYLNGTIPRGQLERAPPVKLAELLLRYCPERALEVTADILEKIPRKDLLRALRGEKEGAGSLRERTGGVTLRMGETPAAPGPSLGAPSRQASDQELMKVAKEMGKSWKQIGIQYLGVKKSHLEQIEEENPGNVPMRAFYTLVDWRNREKEKATASQLYHILNQEGVQLDREAYDFLLNST</sequence>
<feature type="domain" description="Pyrin" evidence="3">
    <location>
        <begin position="1"/>
        <end position="81"/>
    </location>
</feature>
<dbReference type="OrthoDB" id="10058437at2759"/>
<dbReference type="InterPro" id="IPR011029">
    <property type="entry name" value="DEATH-like_dom_sf"/>
</dbReference>
<dbReference type="GO" id="GO:0007165">
    <property type="term" value="P:signal transduction"/>
    <property type="evidence" value="ECO:0007669"/>
    <property type="project" value="InterPro"/>
</dbReference>
<protein>
    <recommendedName>
        <fullName evidence="6">FAS-associated death domain protein</fullName>
    </recommendedName>
</protein>
<dbReference type="InterPro" id="IPR001875">
    <property type="entry name" value="DED_dom"/>
</dbReference>
<dbReference type="InParanoid" id="A0A6J0SG45"/>
<reference evidence="5" key="2">
    <citation type="submission" date="2025-08" db="UniProtKB">
        <authorList>
            <consortium name="RefSeq"/>
        </authorList>
    </citation>
    <scope>IDENTIFICATION</scope>
</reference>
<dbReference type="CDD" id="cd01670">
    <property type="entry name" value="Death"/>
    <property type="match status" value="1"/>
</dbReference>
<dbReference type="Proteomes" id="UP001652642">
    <property type="component" value="Chromosome 2"/>
</dbReference>
<evidence type="ECO:0000313" key="4">
    <source>
        <dbReference type="Proteomes" id="UP001652642"/>
    </source>
</evidence>
<dbReference type="Pfam" id="PF00531">
    <property type="entry name" value="Death"/>
    <property type="match status" value="1"/>
</dbReference>
<organism evidence="4 5">
    <name type="scientific">Pogona vitticeps</name>
    <name type="common">central bearded dragon</name>
    <dbReference type="NCBI Taxonomy" id="103695"/>
    <lineage>
        <taxon>Eukaryota</taxon>
        <taxon>Metazoa</taxon>
        <taxon>Chordata</taxon>
        <taxon>Craniata</taxon>
        <taxon>Vertebrata</taxon>
        <taxon>Euteleostomi</taxon>
        <taxon>Lepidosauria</taxon>
        <taxon>Squamata</taxon>
        <taxon>Bifurcata</taxon>
        <taxon>Unidentata</taxon>
        <taxon>Episquamata</taxon>
        <taxon>Toxicofera</taxon>
        <taxon>Iguania</taxon>
        <taxon>Acrodonta</taxon>
        <taxon>Agamidae</taxon>
        <taxon>Amphibolurinae</taxon>
        <taxon>Pogona</taxon>
    </lineage>
</organism>
<evidence type="ECO:0000313" key="5">
    <source>
        <dbReference type="RefSeq" id="XP_020633773.2"/>
    </source>
</evidence>
<evidence type="ECO:0000259" key="3">
    <source>
        <dbReference type="PROSITE" id="PS50824"/>
    </source>
</evidence>
<evidence type="ECO:0008006" key="6">
    <source>
        <dbReference type="Google" id="ProtNLM"/>
    </source>
</evidence>
<dbReference type="InterPro" id="IPR004020">
    <property type="entry name" value="DAPIN"/>
</dbReference>
<dbReference type="PROSITE" id="PS50168">
    <property type="entry name" value="DED"/>
    <property type="match status" value="1"/>
</dbReference>
<dbReference type="InterPro" id="IPR000488">
    <property type="entry name" value="Death_dom"/>
</dbReference>
<dbReference type="RefSeq" id="XP_020633773.2">
    <property type="nucleotide sequence ID" value="XM_020778114.2"/>
</dbReference>
<dbReference type="SMART" id="SM01289">
    <property type="entry name" value="PYRIN"/>
    <property type="match status" value="1"/>
</dbReference>
<feature type="domain" description="DED" evidence="2">
    <location>
        <begin position="2"/>
        <end position="77"/>
    </location>
</feature>
<reference evidence="4" key="1">
    <citation type="submission" date="2025-05" db="UniProtKB">
        <authorList>
            <consortium name="RefSeq"/>
        </authorList>
    </citation>
    <scope>NUCLEOTIDE SEQUENCE [LARGE SCALE GENOMIC DNA]</scope>
</reference>
<proteinExistence type="predicted"/>
<accession>A0A6J0SG45</accession>
<dbReference type="KEGG" id="pvt:110070433"/>
<dbReference type="GeneID" id="110070433"/>
<gene>
    <name evidence="5" type="primary">LOC110070433</name>
</gene>
<dbReference type="GO" id="GO:0042981">
    <property type="term" value="P:regulation of apoptotic process"/>
    <property type="evidence" value="ECO:0007669"/>
    <property type="project" value="InterPro"/>
</dbReference>
<name>A0A6J0SG45_9SAUR</name>
<dbReference type="AlphaFoldDB" id="A0A6J0SG45"/>
<dbReference type="Pfam" id="PF02758">
    <property type="entry name" value="PYRIN"/>
    <property type="match status" value="1"/>
</dbReference>
<dbReference type="PROSITE" id="PS50824">
    <property type="entry name" value="DAPIN"/>
    <property type="match status" value="1"/>
</dbReference>
<keyword evidence="4" id="KW-1185">Reference proteome</keyword>
<dbReference type="PROSITE" id="PS50017">
    <property type="entry name" value="DEATH_DOMAIN"/>
    <property type="match status" value="1"/>
</dbReference>
<evidence type="ECO:0000259" key="1">
    <source>
        <dbReference type="PROSITE" id="PS50017"/>
    </source>
</evidence>
<dbReference type="SMART" id="SM00005">
    <property type="entry name" value="DEATH"/>
    <property type="match status" value="1"/>
</dbReference>
<dbReference type="Gene3D" id="1.10.533.10">
    <property type="entry name" value="Death Domain, Fas"/>
    <property type="match status" value="2"/>
</dbReference>
<dbReference type="SUPFAM" id="SSF47986">
    <property type="entry name" value="DEATH domain"/>
    <property type="match status" value="2"/>
</dbReference>
<evidence type="ECO:0000259" key="2">
    <source>
        <dbReference type="PROSITE" id="PS50168"/>
    </source>
</evidence>
<feature type="domain" description="Death" evidence="1">
    <location>
        <begin position="138"/>
        <end position="186"/>
    </location>
</feature>